<sequence>MALGDIERAPGAGVAPADELPGLWVEERVPAFLIVTSSLATVAIIAVVPSVWMLVVGSFFWIWAVRNIATGKATIDLGVASFFIAICTGAWHAATGCLTRALGICELVACVVIGLNYSLIVVGIVAAMREGHTLAQAGRYMFKRKSVPFGQLMCAYGVWMAAFWLIAAPTVTATRMQRASPARCARF</sequence>
<keyword evidence="3" id="KW-1185">Reference proteome</keyword>
<name>A0A8J6CCK3_DIALT</name>
<keyword evidence="1" id="KW-0812">Transmembrane</keyword>
<keyword evidence="1" id="KW-0472">Membrane</keyword>
<accession>A0A8J6CCK3</accession>
<dbReference type="AlphaFoldDB" id="A0A8J6CCK3"/>
<proteinExistence type="predicted"/>
<gene>
    <name evidence="2" type="ORF">KFE25_006442</name>
</gene>
<evidence type="ECO:0000313" key="3">
    <source>
        <dbReference type="Proteomes" id="UP000751190"/>
    </source>
</evidence>
<dbReference type="Proteomes" id="UP000751190">
    <property type="component" value="Unassembled WGS sequence"/>
</dbReference>
<comment type="caution">
    <text evidence="2">The sequence shown here is derived from an EMBL/GenBank/DDBJ whole genome shotgun (WGS) entry which is preliminary data.</text>
</comment>
<keyword evidence="1" id="KW-1133">Transmembrane helix</keyword>
<feature type="transmembrane region" description="Helical" evidence="1">
    <location>
        <begin position="100"/>
        <end position="128"/>
    </location>
</feature>
<evidence type="ECO:0000313" key="2">
    <source>
        <dbReference type="EMBL" id="KAG8469987.1"/>
    </source>
</evidence>
<reference evidence="2" key="1">
    <citation type="submission" date="2021-05" db="EMBL/GenBank/DDBJ databases">
        <title>The genome of the haptophyte Pavlova lutheri (Diacronema luteri, Pavlovales) - a model for lipid biosynthesis in eukaryotic algae.</title>
        <authorList>
            <person name="Hulatt C.J."/>
            <person name="Posewitz M.C."/>
        </authorList>
    </citation>
    <scope>NUCLEOTIDE SEQUENCE</scope>
    <source>
        <strain evidence="2">NIVA-4/92</strain>
    </source>
</reference>
<protein>
    <submittedName>
        <fullName evidence="2">Uncharacterized protein</fullName>
    </submittedName>
</protein>
<feature type="transmembrane region" description="Helical" evidence="1">
    <location>
        <begin position="75"/>
        <end position="94"/>
    </location>
</feature>
<dbReference type="EMBL" id="JAGTXO010000002">
    <property type="protein sequence ID" value="KAG8469987.1"/>
    <property type="molecule type" value="Genomic_DNA"/>
</dbReference>
<evidence type="ECO:0000256" key="1">
    <source>
        <dbReference type="SAM" id="Phobius"/>
    </source>
</evidence>
<organism evidence="2 3">
    <name type="scientific">Diacronema lutheri</name>
    <name type="common">Unicellular marine alga</name>
    <name type="synonym">Monochrysis lutheri</name>
    <dbReference type="NCBI Taxonomy" id="2081491"/>
    <lineage>
        <taxon>Eukaryota</taxon>
        <taxon>Haptista</taxon>
        <taxon>Haptophyta</taxon>
        <taxon>Pavlovophyceae</taxon>
        <taxon>Pavlovales</taxon>
        <taxon>Pavlovaceae</taxon>
        <taxon>Diacronema</taxon>
    </lineage>
</organism>
<feature type="transmembrane region" description="Helical" evidence="1">
    <location>
        <begin position="149"/>
        <end position="167"/>
    </location>
</feature>
<feature type="transmembrane region" description="Helical" evidence="1">
    <location>
        <begin position="31"/>
        <end position="63"/>
    </location>
</feature>